<gene>
    <name evidence="7" type="ORF">GCM10011578_101420</name>
</gene>
<dbReference type="InterPro" id="IPR004107">
    <property type="entry name" value="Integrase_SAM-like_N"/>
</dbReference>
<dbReference type="GO" id="GO:0003677">
    <property type="term" value="F:DNA binding"/>
    <property type="evidence" value="ECO:0007669"/>
    <property type="project" value="UniProtKB-UniRule"/>
</dbReference>
<dbReference type="InterPro" id="IPR002104">
    <property type="entry name" value="Integrase_catalytic"/>
</dbReference>
<dbReference type="PROSITE" id="PS51898">
    <property type="entry name" value="TYR_RECOMBINASE"/>
    <property type="match status" value="1"/>
</dbReference>
<keyword evidence="8" id="KW-1185">Reference proteome</keyword>
<feature type="domain" description="Core-binding (CB)" evidence="6">
    <location>
        <begin position="2"/>
        <end position="95"/>
    </location>
</feature>
<reference evidence="7" key="1">
    <citation type="journal article" date="2014" name="Int. J. Syst. Evol. Microbiol.">
        <title>Complete genome sequence of Corynebacterium casei LMG S-19264T (=DSM 44701T), isolated from a smear-ripened cheese.</title>
        <authorList>
            <consortium name="US DOE Joint Genome Institute (JGI-PGF)"/>
            <person name="Walter F."/>
            <person name="Albersmeier A."/>
            <person name="Kalinowski J."/>
            <person name="Ruckert C."/>
        </authorList>
    </citation>
    <scope>NUCLEOTIDE SEQUENCE</scope>
    <source>
        <strain evidence="7">CGMCC 4.7110</strain>
    </source>
</reference>
<name>A0A917XRB0_9ACTN</name>
<evidence type="ECO:0000256" key="2">
    <source>
        <dbReference type="ARBA" id="ARBA00023125"/>
    </source>
</evidence>
<dbReference type="GO" id="GO:0015074">
    <property type="term" value="P:DNA integration"/>
    <property type="evidence" value="ECO:0007669"/>
    <property type="project" value="UniProtKB-KW"/>
</dbReference>
<proteinExistence type="predicted"/>
<dbReference type="InterPro" id="IPR050090">
    <property type="entry name" value="Tyrosine_recombinase_XerCD"/>
</dbReference>
<keyword evidence="1" id="KW-0229">DNA integration</keyword>
<dbReference type="InterPro" id="IPR013762">
    <property type="entry name" value="Integrase-like_cat_sf"/>
</dbReference>
<sequence>MSSLAPLIQGFFTDRLAHQRQASDHTVVAYRDTIRLLLRYTSQQTGKQPTDLDLGDLGAALIGAFLQHLENDRGNGTTTRNARLAAIHSLFRYAAFRAPEHSALIQQVLAIPSQRTQRRDVCYLTRGEIEALLAAPDRGTWWGRRDHALLHLAVQTGLRVSELTGVQLQDLWLGRGPRVLCHGKGRKDRATPLTRHTVIVLRGWLAERGGDPTDPLFCTHRGGRLSPEAVARLVAKHTAAASVACASLRTKNVTPHTLRHTAAMSLLHAGADTSVIALWLGHESQETSMIYLHADMTIKERALARITPPGSKPGRYTAPDPVLAFLDSL</sequence>
<evidence type="ECO:0000259" key="5">
    <source>
        <dbReference type="PROSITE" id="PS51898"/>
    </source>
</evidence>
<dbReference type="EMBL" id="BMML01000086">
    <property type="protein sequence ID" value="GGN47683.1"/>
    <property type="molecule type" value="Genomic_DNA"/>
</dbReference>
<evidence type="ECO:0000256" key="4">
    <source>
        <dbReference type="PROSITE-ProRule" id="PRU01248"/>
    </source>
</evidence>
<dbReference type="Pfam" id="PF02899">
    <property type="entry name" value="Phage_int_SAM_1"/>
    <property type="match status" value="1"/>
</dbReference>
<dbReference type="GO" id="GO:0006310">
    <property type="term" value="P:DNA recombination"/>
    <property type="evidence" value="ECO:0007669"/>
    <property type="project" value="UniProtKB-KW"/>
</dbReference>
<dbReference type="PROSITE" id="PS51900">
    <property type="entry name" value="CB"/>
    <property type="match status" value="1"/>
</dbReference>
<dbReference type="SUPFAM" id="SSF47823">
    <property type="entry name" value="lambda integrase-like, N-terminal domain"/>
    <property type="match status" value="1"/>
</dbReference>
<dbReference type="RefSeq" id="WP_189269824.1">
    <property type="nucleotide sequence ID" value="NZ_BMML01000086.1"/>
</dbReference>
<dbReference type="SUPFAM" id="SSF56349">
    <property type="entry name" value="DNA breaking-rejoining enzymes"/>
    <property type="match status" value="1"/>
</dbReference>
<feature type="domain" description="Tyr recombinase" evidence="5">
    <location>
        <begin position="119"/>
        <end position="304"/>
    </location>
</feature>
<dbReference type="InterPro" id="IPR010998">
    <property type="entry name" value="Integrase_recombinase_N"/>
</dbReference>
<organism evidence="7 8">
    <name type="scientific">Streptomyces fuscichromogenes</name>
    <dbReference type="NCBI Taxonomy" id="1324013"/>
    <lineage>
        <taxon>Bacteria</taxon>
        <taxon>Bacillati</taxon>
        <taxon>Actinomycetota</taxon>
        <taxon>Actinomycetes</taxon>
        <taxon>Kitasatosporales</taxon>
        <taxon>Streptomycetaceae</taxon>
        <taxon>Streptomyces</taxon>
    </lineage>
</organism>
<reference evidence="7" key="2">
    <citation type="submission" date="2020-09" db="EMBL/GenBank/DDBJ databases">
        <authorList>
            <person name="Sun Q."/>
            <person name="Zhou Y."/>
        </authorList>
    </citation>
    <scope>NUCLEOTIDE SEQUENCE</scope>
    <source>
        <strain evidence="7">CGMCC 4.7110</strain>
    </source>
</reference>
<dbReference type="PANTHER" id="PTHR30349">
    <property type="entry name" value="PHAGE INTEGRASE-RELATED"/>
    <property type="match status" value="1"/>
</dbReference>
<dbReference type="Gene3D" id="1.10.443.10">
    <property type="entry name" value="Intergrase catalytic core"/>
    <property type="match status" value="1"/>
</dbReference>
<keyword evidence="3" id="KW-0233">DNA recombination</keyword>
<accession>A0A917XRB0</accession>
<dbReference type="Proteomes" id="UP000653411">
    <property type="component" value="Unassembled WGS sequence"/>
</dbReference>
<dbReference type="InterPro" id="IPR011010">
    <property type="entry name" value="DNA_brk_join_enz"/>
</dbReference>
<dbReference type="AlphaFoldDB" id="A0A917XRB0"/>
<evidence type="ECO:0000256" key="3">
    <source>
        <dbReference type="ARBA" id="ARBA00023172"/>
    </source>
</evidence>
<evidence type="ECO:0000313" key="8">
    <source>
        <dbReference type="Proteomes" id="UP000653411"/>
    </source>
</evidence>
<dbReference type="Gene3D" id="1.10.150.130">
    <property type="match status" value="1"/>
</dbReference>
<dbReference type="PANTHER" id="PTHR30349:SF81">
    <property type="entry name" value="TYROSINE RECOMBINASE XERC"/>
    <property type="match status" value="1"/>
</dbReference>
<evidence type="ECO:0000259" key="6">
    <source>
        <dbReference type="PROSITE" id="PS51900"/>
    </source>
</evidence>
<comment type="caution">
    <text evidence="7">The sequence shown here is derived from an EMBL/GenBank/DDBJ whole genome shotgun (WGS) entry which is preliminary data.</text>
</comment>
<evidence type="ECO:0000313" key="7">
    <source>
        <dbReference type="EMBL" id="GGN47683.1"/>
    </source>
</evidence>
<keyword evidence="2 4" id="KW-0238">DNA-binding</keyword>
<evidence type="ECO:0000256" key="1">
    <source>
        <dbReference type="ARBA" id="ARBA00022908"/>
    </source>
</evidence>
<dbReference type="Pfam" id="PF00589">
    <property type="entry name" value="Phage_integrase"/>
    <property type="match status" value="1"/>
</dbReference>
<dbReference type="InterPro" id="IPR044068">
    <property type="entry name" value="CB"/>
</dbReference>
<protein>
    <submittedName>
        <fullName evidence="7">Integrase</fullName>
    </submittedName>
</protein>